<dbReference type="PATRIC" id="fig|1278076.4.peg.4546"/>
<dbReference type="RefSeq" id="WP_003938497.1">
    <property type="nucleotide sequence ID" value="NZ_AOEX01000081.1"/>
</dbReference>
<proteinExistence type="predicted"/>
<comment type="caution">
    <text evidence="1">The sequence shown here is derived from an EMBL/GenBank/DDBJ whole genome shotgun (WGS) entry which is preliminary data.</text>
</comment>
<name>M2X5B4_9NOCA</name>
<dbReference type="SUPFAM" id="SSF51735">
    <property type="entry name" value="NAD(P)-binding Rossmann-fold domains"/>
    <property type="match status" value="1"/>
</dbReference>
<dbReference type="EMBL" id="AOEX01000081">
    <property type="protein sequence ID" value="EME56241.1"/>
    <property type="molecule type" value="Genomic_DNA"/>
</dbReference>
<organism evidence="1 2">
    <name type="scientific">Rhodococcus ruber BKS 20-38</name>
    <dbReference type="NCBI Taxonomy" id="1278076"/>
    <lineage>
        <taxon>Bacteria</taxon>
        <taxon>Bacillati</taxon>
        <taxon>Actinomycetota</taxon>
        <taxon>Actinomycetes</taxon>
        <taxon>Mycobacteriales</taxon>
        <taxon>Nocardiaceae</taxon>
        <taxon>Rhodococcus</taxon>
    </lineage>
</organism>
<evidence type="ECO:0008006" key="3">
    <source>
        <dbReference type="Google" id="ProtNLM"/>
    </source>
</evidence>
<dbReference type="InterPro" id="IPR036291">
    <property type="entry name" value="NAD(P)-bd_dom_sf"/>
</dbReference>
<sequence length="189" mass="19855">MTHNTRAAIPTTALITVGDETPSTLTAQLGLDTSTVAGASDLGATRQVVILIPPAAPTPFSSTTDDDLSAVDRTFVTVVHTLQHATRTFREQGDPVRSIVILLPAKAALGERNCVLPSMLAGAVLSFARTIAIELKKDAITVNTVLYGGLDDAEVCTIHALLETYRTATTLTGQETYTASGPNLGRIKP</sequence>
<evidence type="ECO:0000313" key="2">
    <source>
        <dbReference type="Proteomes" id="UP000011731"/>
    </source>
</evidence>
<dbReference type="Proteomes" id="UP000011731">
    <property type="component" value="Unassembled WGS sequence"/>
</dbReference>
<keyword evidence="2" id="KW-1185">Reference proteome</keyword>
<dbReference type="AlphaFoldDB" id="M2X5B4"/>
<evidence type="ECO:0000313" key="1">
    <source>
        <dbReference type="EMBL" id="EME56241.1"/>
    </source>
</evidence>
<protein>
    <recommendedName>
        <fullName evidence="3">SDR family oxidoreductase</fullName>
    </recommendedName>
</protein>
<dbReference type="Gene3D" id="3.40.50.720">
    <property type="entry name" value="NAD(P)-binding Rossmann-like Domain"/>
    <property type="match status" value="1"/>
</dbReference>
<accession>M2X5B4</accession>
<reference evidence="1 2" key="1">
    <citation type="journal article" date="2013" name="Genome Announc.">
        <title>Draft Genome Sequence of Rhodococcus ruber Strain BKS 20-38.</title>
        <authorList>
            <person name="Bala M."/>
            <person name="Kumar S."/>
            <person name="Raghava G.P."/>
            <person name="Mayilraj S."/>
        </authorList>
    </citation>
    <scope>NUCLEOTIDE SEQUENCE [LARGE SCALE GENOMIC DNA]</scope>
    <source>
        <strain evidence="1 2">BKS 20-38</strain>
    </source>
</reference>
<gene>
    <name evidence="1" type="ORF">G352_22171</name>
</gene>